<feature type="transmembrane region" description="Helical" evidence="5">
    <location>
        <begin position="143"/>
        <end position="161"/>
    </location>
</feature>
<dbReference type="InterPro" id="IPR017983">
    <property type="entry name" value="GPCR_2_secretin-like_CS"/>
</dbReference>
<dbReference type="RefSeq" id="XP_010846462.1">
    <property type="nucleotide sequence ID" value="XM_010848160.1"/>
</dbReference>
<dbReference type="GO" id="GO:0005886">
    <property type="term" value="C:plasma membrane"/>
    <property type="evidence" value="ECO:0007669"/>
    <property type="project" value="TreeGrafter"/>
</dbReference>
<gene>
    <name evidence="8" type="primary">LOC104994532</name>
</gene>
<dbReference type="PROSITE" id="PS00650">
    <property type="entry name" value="G_PROTEIN_RECEP_F2_2"/>
    <property type="match status" value="1"/>
</dbReference>
<keyword evidence="7" id="KW-1185">Reference proteome</keyword>
<evidence type="ECO:0000256" key="3">
    <source>
        <dbReference type="ARBA" id="ARBA00022989"/>
    </source>
</evidence>
<evidence type="ECO:0000256" key="4">
    <source>
        <dbReference type="ARBA" id="ARBA00023136"/>
    </source>
</evidence>
<evidence type="ECO:0000256" key="2">
    <source>
        <dbReference type="ARBA" id="ARBA00022692"/>
    </source>
</evidence>
<sequence length="283" mass="31610">MSTNKNGGRVITPQQESMTDLLSAGSQEEDPALTVITYMGLSLSLLCLFLAALTFLLCKAIQSISTSLHLQLSLCLFLAHLLFLTAINRTESKVLCAIIAGALHYLYLASFTWMLLEGLQLFLTARNLTVVNYSSANRFMKKLMFPVGYGVPAVIVAISSASRPHLYGTPKRFVLLLRMLTFKATAQLFILGCTWCLGILQVGPAPHVMAYLFTIINSLQGFFIFLVYCLLSQQVQEQYKIWFKGIKKKKTESEEYTLSSRAMLEPSKHSEVRSCIAPEHFTD</sequence>
<organism evidence="7 8">
    <name type="scientific">Bison bison bison</name>
    <name type="common">North American plains bison</name>
    <dbReference type="NCBI Taxonomy" id="43346"/>
    <lineage>
        <taxon>Eukaryota</taxon>
        <taxon>Metazoa</taxon>
        <taxon>Chordata</taxon>
        <taxon>Craniata</taxon>
        <taxon>Vertebrata</taxon>
        <taxon>Euteleostomi</taxon>
        <taxon>Mammalia</taxon>
        <taxon>Eutheria</taxon>
        <taxon>Laurasiatheria</taxon>
        <taxon>Artiodactyla</taxon>
        <taxon>Ruminantia</taxon>
        <taxon>Pecora</taxon>
        <taxon>Bovidae</taxon>
        <taxon>Bovinae</taxon>
        <taxon>Bison</taxon>
    </lineage>
</organism>
<dbReference type="PANTHER" id="PTHR12011:SF328">
    <property type="entry name" value="ADHESION G PROTEIN-COUPLED RECEPTOR E2"/>
    <property type="match status" value="1"/>
</dbReference>
<keyword evidence="4 5" id="KW-0472">Membrane</keyword>
<proteinExistence type="predicted"/>
<dbReference type="Gene3D" id="1.20.1070.10">
    <property type="entry name" value="Rhodopsin 7-helix transmembrane proteins"/>
    <property type="match status" value="2"/>
</dbReference>
<dbReference type="PROSITE" id="PS50261">
    <property type="entry name" value="G_PROTEIN_RECEP_F2_4"/>
    <property type="match status" value="1"/>
</dbReference>
<dbReference type="KEGG" id="bbis:104994532"/>
<evidence type="ECO:0000259" key="6">
    <source>
        <dbReference type="PROSITE" id="PS50261"/>
    </source>
</evidence>
<evidence type="ECO:0000256" key="5">
    <source>
        <dbReference type="SAM" id="Phobius"/>
    </source>
</evidence>
<feature type="transmembrane region" description="Helical" evidence="5">
    <location>
        <begin position="173"/>
        <end position="202"/>
    </location>
</feature>
<feature type="transmembrane region" description="Helical" evidence="5">
    <location>
        <begin position="94"/>
        <end position="116"/>
    </location>
</feature>
<keyword evidence="3 5" id="KW-1133">Transmembrane helix</keyword>
<keyword evidence="2 5" id="KW-0812">Transmembrane</keyword>
<dbReference type="PANTHER" id="PTHR12011">
    <property type="entry name" value="ADHESION G-PROTEIN COUPLED RECEPTOR"/>
    <property type="match status" value="1"/>
</dbReference>
<dbReference type="GO" id="GO:0007189">
    <property type="term" value="P:adenylate cyclase-activating G protein-coupled receptor signaling pathway"/>
    <property type="evidence" value="ECO:0007669"/>
    <property type="project" value="TreeGrafter"/>
</dbReference>
<evidence type="ECO:0000313" key="7">
    <source>
        <dbReference type="Proteomes" id="UP000515208"/>
    </source>
</evidence>
<dbReference type="InterPro" id="IPR017981">
    <property type="entry name" value="GPCR_2-like_7TM"/>
</dbReference>
<comment type="subcellular location">
    <subcellularLocation>
        <location evidence="1">Membrane</location>
        <topology evidence="1">Multi-pass membrane protein</topology>
    </subcellularLocation>
</comment>
<evidence type="ECO:0000313" key="8">
    <source>
        <dbReference type="RefSeq" id="XP_010846462.1"/>
    </source>
</evidence>
<feature type="transmembrane region" description="Helical" evidence="5">
    <location>
        <begin position="68"/>
        <end position="87"/>
    </location>
</feature>
<dbReference type="GeneID" id="104994532"/>
<feature type="transmembrane region" description="Helical" evidence="5">
    <location>
        <begin position="208"/>
        <end position="231"/>
    </location>
</feature>
<accession>A0A6P3I4B3</accession>
<feature type="domain" description="G-protein coupled receptors family 2 profile 2" evidence="6">
    <location>
        <begin position="33"/>
        <end position="158"/>
    </location>
</feature>
<reference evidence="8" key="1">
    <citation type="submission" date="2025-08" db="UniProtKB">
        <authorList>
            <consortium name="RefSeq"/>
        </authorList>
    </citation>
    <scope>IDENTIFICATION</scope>
    <source>
        <tissue evidence="8">Blood</tissue>
    </source>
</reference>
<dbReference type="PRINTS" id="PR00249">
    <property type="entry name" value="GPCRSECRETIN"/>
</dbReference>
<dbReference type="AlphaFoldDB" id="A0A6P3I4B3"/>
<dbReference type="GO" id="GO:0007166">
    <property type="term" value="P:cell surface receptor signaling pathway"/>
    <property type="evidence" value="ECO:0007669"/>
    <property type="project" value="InterPro"/>
</dbReference>
<dbReference type="Pfam" id="PF00002">
    <property type="entry name" value="7tm_2"/>
    <property type="match status" value="2"/>
</dbReference>
<evidence type="ECO:0000256" key="1">
    <source>
        <dbReference type="ARBA" id="ARBA00004141"/>
    </source>
</evidence>
<name>A0A6P3I4B3_BISBB</name>
<dbReference type="InterPro" id="IPR000832">
    <property type="entry name" value="GPCR_2_secretin-like"/>
</dbReference>
<feature type="transmembrane region" description="Helical" evidence="5">
    <location>
        <begin position="35"/>
        <end position="56"/>
    </location>
</feature>
<dbReference type="Proteomes" id="UP000515208">
    <property type="component" value="Unplaced"/>
</dbReference>
<protein>
    <submittedName>
        <fullName evidence="8">EGF-like module-containing mucin-like hormone receptor-like 3</fullName>
    </submittedName>
</protein>
<dbReference type="GO" id="GO:0004930">
    <property type="term" value="F:G protein-coupled receptor activity"/>
    <property type="evidence" value="ECO:0007669"/>
    <property type="project" value="InterPro"/>
</dbReference>